<evidence type="ECO:0000256" key="7">
    <source>
        <dbReference type="ARBA" id="ARBA00022989"/>
    </source>
</evidence>
<evidence type="ECO:0000256" key="6">
    <source>
        <dbReference type="ARBA" id="ARBA00022737"/>
    </source>
</evidence>
<dbReference type="PROSITE" id="PS50287">
    <property type="entry name" value="SRCR_2"/>
    <property type="match status" value="2"/>
</dbReference>
<protein>
    <recommendedName>
        <fullName evidence="13">SRCR domain-containing protein</fullName>
    </recommendedName>
</protein>
<dbReference type="SUPFAM" id="SSF56487">
    <property type="entry name" value="SRCR-like"/>
    <property type="match status" value="2"/>
</dbReference>
<keyword evidence="4" id="KW-0812">Transmembrane</keyword>
<feature type="domain" description="SRCR" evidence="13">
    <location>
        <begin position="24"/>
        <end position="126"/>
    </location>
</feature>
<evidence type="ECO:0000256" key="12">
    <source>
        <dbReference type="SAM" id="MobiDB-lite"/>
    </source>
</evidence>
<dbReference type="PANTHER" id="PTHR48071">
    <property type="entry name" value="SRCR DOMAIN-CONTAINING PROTEIN"/>
    <property type="match status" value="1"/>
</dbReference>
<dbReference type="Proteomes" id="UP001460270">
    <property type="component" value="Unassembled WGS sequence"/>
</dbReference>
<accession>A0AAW0N7W8</accession>
<dbReference type="InterPro" id="IPR036179">
    <property type="entry name" value="Ig-like_dom_sf"/>
</dbReference>
<dbReference type="InterPro" id="IPR036772">
    <property type="entry name" value="SRCR-like_dom_sf"/>
</dbReference>
<feature type="region of interest" description="Disordered" evidence="12">
    <location>
        <begin position="1"/>
        <end position="23"/>
    </location>
</feature>
<dbReference type="FunFam" id="3.10.250.10:FF:000016">
    <property type="entry name" value="Scavenger receptor cysteine-rich protein type 12"/>
    <property type="match status" value="1"/>
</dbReference>
<evidence type="ECO:0000256" key="3">
    <source>
        <dbReference type="ARBA" id="ARBA00022525"/>
    </source>
</evidence>
<feature type="disulfide bond" evidence="11">
    <location>
        <begin position="94"/>
        <end position="104"/>
    </location>
</feature>
<dbReference type="FunFam" id="3.10.250.10:FF:000009">
    <property type="entry name" value="WC1"/>
    <property type="match status" value="1"/>
</dbReference>
<keyword evidence="3" id="KW-0964">Secreted</keyword>
<dbReference type="PRINTS" id="PR00258">
    <property type="entry name" value="SPERACTRCPTR"/>
</dbReference>
<evidence type="ECO:0000256" key="5">
    <source>
        <dbReference type="ARBA" id="ARBA00022729"/>
    </source>
</evidence>
<keyword evidence="5" id="KW-0732">Signal</keyword>
<dbReference type="Gene3D" id="3.10.250.10">
    <property type="entry name" value="SRCR-like domain"/>
    <property type="match status" value="2"/>
</dbReference>
<comment type="subcellular location">
    <subcellularLocation>
        <location evidence="1">Membrane</location>
        <topology evidence="1">Single-pass membrane protein</topology>
    </subcellularLocation>
    <subcellularLocation>
        <location evidence="2">Secreted</location>
    </subcellularLocation>
</comment>
<dbReference type="GO" id="GO:0016020">
    <property type="term" value="C:membrane"/>
    <property type="evidence" value="ECO:0007669"/>
    <property type="project" value="UniProtKB-SubCell"/>
</dbReference>
<keyword evidence="10" id="KW-0325">Glycoprotein</keyword>
<evidence type="ECO:0000256" key="1">
    <source>
        <dbReference type="ARBA" id="ARBA00004167"/>
    </source>
</evidence>
<evidence type="ECO:0000256" key="2">
    <source>
        <dbReference type="ARBA" id="ARBA00004613"/>
    </source>
</evidence>
<feature type="compositionally biased region" description="Polar residues" evidence="12">
    <location>
        <begin position="624"/>
        <end position="636"/>
    </location>
</feature>
<evidence type="ECO:0000256" key="9">
    <source>
        <dbReference type="ARBA" id="ARBA00023157"/>
    </source>
</evidence>
<feature type="compositionally biased region" description="Basic and acidic residues" evidence="12">
    <location>
        <begin position="1"/>
        <end position="11"/>
    </location>
</feature>
<dbReference type="Gene3D" id="2.60.40.10">
    <property type="entry name" value="Immunoglobulins"/>
    <property type="match status" value="1"/>
</dbReference>
<keyword evidence="9 11" id="KW-1015">Disulfide bond</keyword>
<comment type="caution">
    <text evidence="14">The sequence shown here is derived from an EMBL/GenBank/DDBJ whole genome shotgun (WGS) entry which is preliminary data.</text>
</comment>
<evidence type="ECO:0000313" key="14">
    <source>
        <dbReference type="EMBL" id="KAK7889411.1"/>
    </source>
</evidence>
<feature type="compositionally biased region" description="Basic and acidic residues" evidence="12">
    <location>
        <begin position="640"/>
        <end position="677"/>
    </location>
</feature>
<evidence type="ECO:0000259" key="13">
    <source>
        <dbReference type="PROSITE" id="PS50287"/>
    </source>
</evidence>
<feature type="region of interest" description="Disordered" evidence="12">
    <location>
        <begin position="624"/>
        <end position="677"/>
    </location>
</feature>
<evidence type="ECO:0000313" key="15">
    <source>
        <dbReference type="Proteomes" id="UP001460270"/>
    </source>
</evidence>
<evidence type="ECO:0000256" key="11">
    <source>
        <dbReference type="PROSITE-ProRule" id="PRU00196"/>
    </source>
</evidence>
<sequence length="813" mass="88541">MKKKRAIDVLGRDGPSSPSTEGDVRLVSSGSGRCFGRVEVFHSDEWGTVCDDYWTERDAEVVCRQLDCGTAVDTIMGGRFGHGTGQIWLRGVGCSGKEKALVHCPKANFGLKHKCTHMEDAGVICMQTPVISSWITLDQEVRITCSVSSISSRGYMVLMHSNKIISTSKMSQATFIFFRDTLSHDGLYHCVYREDVFGKTYSSPQSASVTPVSQDCAHGRDDEIQYEVDYTTADLSSDGHSYESVNPVKVDDKVCAGAGNAQNHNKVYCSTPDAPTDDNSYEDIGNVEVDDQGVMELNSDCPLLGFKSTDSLFFLVCAGAGDASKHNEVFYAIADVPSDDYYDDIGLVEVVNKVCAGVRKAENHDEFYCSTPDVSSDDESYEDIGLVVVDNKGAGAGDAKKHNKVCSAIADVFNSYDDIGLVEEEKKDCAGAEEAENHKVYCATPDVPSDDDCYEYIEECAGAGDATNQDDTDVQSDCDSYIDIEGDVRLVSSSSGRCFGRVEVFHSGEWGTVCDDYWTELDAEVVCRQLDCGTAVDTIMGGRFGHGTVQTPVISAWITLDQEVRITCSVSSASSRGYMVLMHSNKTVSTSQISQATFSFPQGTVNHDGLYHCVYREDVFGKTYSSPQSASVTPVSQDCARGKDAENHEKVDYATADSDSHYDSVRSKKVDDKDCAGAGDANKHEEVYYATADVPSDNESYANIGLVDMDDKGEGIYPSHGTNIVARSTFQASAPLHAENHDEVYYANPDVLSDDDSYEDIDLVEVDDEVCGRAGNAEDQDATADLSSHDSKNDSVEDVYENNFYVDGYENAL</sequence>
<reference evidence="15" key="1">
    <citation type="submission" date="2024-04" db="EMBL/GenBank/DDBJ databases">
        <title>Salinicola lusitanus LLJ914,a marine bacterium isolated from the Okinawa Trough.</title>
        <authorList>
            <person name="Li J."/>
        </authorList>
    </citation>
    <scope>NUCLEOTIDE SEQUENCE [LARGE SCALE GENOMIC DNA]</scope>
</reference>
<keyword evidence="7" id="KW-1133">Transmembrane helix</keyword>
<feature type="region of interest" description="Disordered" evidence="12">
    <location>
        <begin position="771"/>
        <end position="799"/>
    </location>
</feature>
<keyword evidence="8" id="KW-0472">Membrane</keyword>
<dbReference type="EMBL" id="JBBPFD010000018">
    <property type="protein sequence ID" value="KAK7889411.1"/>
    <property type="molecule type" value="Genomic_DNA"/>
</dbReference>
<evidence type="ECO:0000256" key="10">
    <source>
        <dbReference type="ARBA" id="ARBA00023180"/>
    </source>
</evidence>
<keyword evidence="6" id="KW-0677">Repeat</keyword>
<evidence type="ECO:0000256" key="8">
    <source>
        <dbReference type="ARBA" id="ARBA00023136"/>
    </source>
</evidence>
<dbReference type="InterPro" id="IPR001190">
    <property type="entry name" value="SRCR"/>
</dbReference>
<gene>
    <name evidence="14" type="ORF">WMY93_024971</name>
</gene>
<keyword evidence="15" id="KW-1185">Reference proteome</keyword>
<organism evidence="14 15">
    <name type="scientific">Mugilogobius chulae</name>
    <name type="common">yellowstripe goby</name>
    <dbReference type="NCBI Taxonomy" id="88201"/>
    <lineage>
        <taxon>Eukaryota</taxon>
        <taxon>Metazoa</taxon>
        <taxon>Chordata</taxon>
        <taxon>Craniata</taxon>
        <taxon>Vertebrata</taxon>
        <taxon>Euteleostomi</taxon>
        <taxon>Actinopterygii</taxon>
        <taxon>Neopterygii</taxon>
        <taxon>Teleostei</taxon>
        <taxon>Neoteleostei</taxon>
        <taxon>Acanthomorphata</taxon>
        <taxon>Gobiaria</taxon>
        <taxon>Gobiiformes</taxon>
        <taxon>Gobioidei</taxon>
        <taxon>Gobiidae</taxon>
        <taxon>Gobionellinae</taxon>
        <taxon>Mugilogobius</taxon>
    </lineage>
</organism>
<evidence type="ECO:0000256" key="4">
    <source>
        <dbReference type="ARBA" id="ARBA00022692"/>
    </source>
</evidence>
<dbReference type="SUPFAM" id="SSF48726">
    <property type="entry name" value="Immunoglobulin"/>
    <property type="match status" value="2"/>
</dbReference>
<name>A0AAW0N7W8_9GOBI</name>
<dbReference type="Pfam" id="PF00530">
    <property type="entry name" value="SRCR"/>
    <property type="match status" value="2"/>
</dbReference>
<dbReference type="InterPro" id="IPR013783">
    <property type="entry name" value="Ig-like_fold"/>
</dbReference>
<dbReference type="AlphaFoldDB" id="A0AAW0N7W8"/>
<comment type="caution">
    <text evidence="11">Lacks conserved residue(s) required for the propagation of feature annotation.</text>
</comment>
<proteinExistence type="predicted"/>
<dbReference type="SMART" id="SM00202">
    <property type="entry name" value="SR"/>
    <property type="match status" value="2"/>
</dbReference>
<dbReference type="PANTHER" id="PTHR48071:SF15">
    <property type="entry name" value="SRCR DOMAIN-CONTAINING PROTEIN"/>
    <property type="match status" value="1"/>
</dbReference>
<feature type="domain" description="SRCR" evidence="13">
    <location>
        <begin position="488"/>
        <end position="569"/>
    </location>
</feature>